<proteinExistence type="evidence at transcript level"/>
<dbReference type="InterPro" id="IPR000719">
    <property type="entry name" value="Prot_kinase_dom"/>
</dbReference>
<keyword evidence="2" id="KW-0067">ATP-binding</keyword>
<dbReference type="EMBL" id="BT122583">
    <property type="protein sequence ID" value="ADE75955.1"/>
    <property type="molecule type" value="mRNA"/>
</dbReference>
<evidence type="ECO:0000259" key="4">
    <source>
        <dbReference type="PROSITE" id="PS50011"/>
    </source>
</evidence>
<name>D5A8T6_PICSI</name>
<dbReference type="PANTHER" id="PTHR47989">
    <property type="entry name" value="OS01G0750732 PROTEIN"/>
    <property type="match status" value="1"/>
</dbReference>
<dbReference type="SUPFAM" id="SSF56112">
    <property type="entry name" value="Protein kinase-like (PK-like)"/>
    <property type="match status" value="1"/>
</dbReference>
<accession>D5A8T6</accession>
<dbReference type="PANTHER" id="PTHR47989:SF47">
    <property type="entry name" value="SERINE_THREONINE-PROTEIN KINASE PBL28-RELATED"/>
    <property type="match status" value="1"/>
</dbReference>
<feature type="domain" description="Protein kinase" evidence="4">
    <location>
        <begin position="1"/>
        <end position="132"/>
    </location>
</feature>
<organism evidence="5">
    <name type="scientific">Picea sitchensis</name>
    <name type="common">Sitka spruce</name>
    <name type="synonym">Pinus sitchensis</name>
    <dbReference type="NCBI Taxonomy" id="3332"/>
    <lineage>
        <taxon>Eukaryota</taxon>
        <taxon>Viridiplantae</taxon>
        <taxon>Streptophyta</taxon>
        <taxon>Embryophyta</taxon>
        <taxon>Tracheophyta</taxon>
        <taxon>Spermatophyta</taxon>
        <taxon>Pinopsida</taxon>
        <taxon>Pinidae</taxon>
        <taxon>Conifers I</taxon>
        <taxon>Pinales</taxon>
        <taxon>Pinaceae</taxon>
        <taxon>Picea</taxon>
    </lineage>
</organism>
<sequence>MLPAEPNEGDSHVTTEVAGTLGYLDPAWSYTLQLSVKSDVYSLGIVLLQLITRRRVVDYDYSESGYINDLVKDVLVSGGIRRLKEELMDPLLRDSVLVGFERFLALAFACLQYQDSQRPSMREVVKELESILDMDMETETETETEGFFQFSPQLRRDNSYNDIDSSSSIEVDISPQPRPEDVGPYQPPGTSPIQRRGEVAPVPPWDAEDYEAVEQNLEGLTANIPDMLLGEVPRRYQRHTVGVLESIGRLLRRVARAIVCYY</sequence>
<evidence type="ECO:0000256" key="1">
    <source>
        <dbReference type="ARBA" id="ARBA00022741"/>
    </source>
</evidence>
<evidence type="ECO:0000256" key="3">
    <source>
        <dbReference type="SAM" id="MobiDB-lite"/>
    </source>
</evidence>
<dbReference type="GO" id="GO:0004672">
    <property type="term" value="F:protein kinase activity"/>
    <property type="evidence" value="ECO:0007669"/>
    <property type="project" value="InterPro"/>
</dbReference>
<dbReference type="InterPro" id="IPR011009">
    <property type="entry name" value="Kinase-like_dom_sf"/>
</dbReference>
<evidence type="ECO:0000313" key="5">
    <source>
        <dbReference type="EMBL" id="ADE75955.1"/>
    </source>
</evidence>
<keyword evidence="1" id="KW-0547">Nucleotide-binding</keyword>
<protein>
    <recommendedName>
        <fullName evidence="4">Protein kinase domain-containing protein</fullName>
    </recommendedName>
</protein>
<feature type="region of interest" description="Disordered" evidence="3">
    <location>
        <begin position="159"/>
        <end position="201"/>
    </location>
</feature>
<dbReference type="Gene3D" id="1.10.510.10">
    <property type="entry name" value="Transferase(Phosphotransferase) domain 1"/>
    <property type="match status" value="1"/>
</dbReference>
<dbReference type="AlphaFoldDB" id="D5A8T6"/>
<dbReference type="GO" id="GO:0005524">
    <property type="term" value="F:ATP binding"/>
    <property type="evidence" value="ECO:0007669"/>
    <property type="project" value="UniProtKB-KW"/>
</dbReference>
<dbReference type="PROSITE" id="PS50011">
    <property type="entry name" value="PROTEIN_KINASE_DOM"/>
    <property type="match status" value="1"/>
</dbReference>
<feature type="compositionally biased region" description="Low complexity" evidence="3">
    <location>
        <begin position="160"/>
        <end position="174"/>
    </location>
</feature>
<reference evidence="5" key="1">
    <citation type="submission" date="2010-04" db="EMBL/GenBank/DDBJ databases">
        <authorList>
            <person name="Reid K.E."/>
            <person name="Liao N."/>
            <person name="Chan S."/>
            <person name="Docking R."/>
            <person name="Taylor G."/>
            <person name="Moore R."/>
            <person name="Mayo M."/>
            <person name="Munro S."/>
            <person name="King J."/>
            <person name="Yanchuk A."/>
            <person name="Holt R."/>
            <person name="Jones S."/>
            <person name="Marra M."/>
            <person name="Ritland C.E."/>
            <person name="Ritland K."/>
            <person name="Bohlmann J."/>
        </authorList>
    </citation>
    <scope>NUCLEOTIDE SEQUENCE</scope>
    <source>
        <tissue evidence="5">Buds collected with no treatment. Collection October 2007</tissue>
    </source>
</reference>
<evidence type="ECO:0000256" key="2">
    <source>
        <dbReference type="ARBA" id="ARBA00022840"/>
    </source>
</evidence>